<feature type="transmembrane region" description="Helical" evidence="1">
    <location>
        <begin position="29"/>
        <end position="56"/>
    </location>
</feature>
<dbReference type="EMBL" id="UINC01145660">
    <property type="protein sequence ID" value="SVD35925.1"/>
    <property type="molecule type" value="Genomic_DNA"/>
</dbReference>
<proteinExistence type="predicted"/>
<sequence>MFYIFVLVCELRAVIVATNEVLDYHFGDGGMLVSFLVAGVLLLGSLAGIYVISLFMKRFFTWIYEKRRKVFHEKGFTACPECGRSFSGNPPTWIESIWSIEGNLSPRSLLERLNPLNKIRDAREGLKYLSGQKHPLENICRTCGEPNDETLPQEESGNKSS</sequence>
<accession>A0A382UQ32</accession>
<keyword evidence="1" id="KW-1133">Transmembrane helix</keyword>
<keyword evidence="1" id="KW-0812">Transmembrane</keyword>
<gene>
    <name evidence="2" type="ORF">METZ01_LOCUS388779</name>
</gene>
<organism evidence="2">
    <name type="scientific">marine metagenome</name>
    <dbReference type="NCBI Taxonomy" id="408172"/>
    <lineage>
        <taxon>unclassified sequences</taxon>
        <taxon>metagenomes</taxon>
        <taxon>ecological metagenomes</taxon>
    </lineage>
</organism>
<name>A0A382UQ32_9ZZZZ</name>
<evidence type="ECO:0000256" key="1">
    <source>
        <dbReference type="SAM" id="Phobius"/>
    </source>
</evidence>
<dbReference type="AlphaFoldDB" id="A0A382UQ32"/>
<reference evidence="2" key="1">
    <citation type="submission" date="2018-05" db="EMBL/GenBank/DDBJ databases">
        <authorList>
            <person name="Lanie J.A."/>
            <person name="Ng W.-L."/>
            <person name="Kazmierczak K.M."/>
            <person name="Andrzejewski T.M."/>
            <person name="Davidsen T.M."/>
            <person name="Wayne K.J."/>
            <person name="Tettelin H."/>
            <person name="Glass J.I."/>
            <person name="Rusch D."/>
            <person name="Podicherti R."/>
            <person name="Tsui H.-C.T."/>
            <person name="Winkler M.E."/>
        </authorList>
    </citation>
    <scope>NUCLEOTIDE SEQUENCE</scope>
</reference>
<protein>
    <submittedName>
        <fullName evidence="2">Uncharacterized protein</fullName>
    </submittedName>
</protein>
<evidence type="ECO:0000313" key="2">
    <source>
        <dbReference type="EMBL" id="SVD35925.1"/>
    </source>
</evidence>
<keyword evidence="1" id="KW-0472">Membrane</keyword>